<feature type="signal peptide" evidence="2">
    <location>
        <begin position="1"/>
        <end position="18"/>
    </location>
</feature>
<dbReference type="Proteomes" id="UP000044602">
    <property type="component" value="Unassembled WGS sequence"/>
</dbReference>
<evidence type="ECO:0000313" key="6">
    <source>
        <dbReference type="Proteomes" id="UP000045706"/>
    </source>
</evidence>
<sequence length="143" mass="15861">MQLFAFLSMLLFSLQVLAAPSAHLHHHHHHHHHSHRRHVHKHSGHVHADVPAGLLPEVILPSLTDTDDGGSTSKNESAPAVPEDLIPPSPEAENPVSELRRRLVEPAVDARDQDAETDKANTPRSMRAHLAKYKRRGRGHGHS</sequence>
<feature type="chain" id="PRO_5010420095" evidence="2">
    <location>
        <begin position="19"/>
        <end position="143"/>
    </location>
</feature>
<gene>
    <name evidence="4" type="ORF">BN1708_006704</name>
    <name evidence="3" type="ORF">BN1723_009283</name>
</gene>
<feature type="compositionally biased region" description="Basic and acidic residues" evidence="1">
    <location>
        <begin position="98"/>
        <end position="121"/>
    </location>
</feature>
<feature type="region of interest" description="Disordered" evidence="1">
    <location>
        <begin position="24"/>
        <end position="143"/>
    </location>
</feature>
<proteinExistence type="predicted"/>
<keyword evidence="2" id="KW-0732">Signal</keyword>
<keyword evidence="5" id="KW-1185">Reference proteome</keyword>
<organism evidence="4 5">
    <name type="scientific">Verticillium longisporum</name>
    <name type="common">Verticillium dahliae var. longisporum</name>
    <dbReference type="NCBI Taxonomy" id="100787"/>
    <lineage>
        <taxon>Eukaryota</taxon>
        <taxon>Fungi</taxon>
        <taxon>Dikarya</taxon>
        <taxon>Ascomycota</taxon>
        <taxon>Pezizomycotina</taxon>
        <taxon>Sordariomycetes</taxon>
        <taxon>Hypocreomycetidae</taxon>
        <taxon>Glomerellales</taxon>
        <taxon>Plectosphaerellaceae</taxon>
        <taxon>Verticillium</taxon>
    </lineage>
</organism>
<dbReference type="AlphaFoldDB" id="A0A0G4MMJ1"/>
<reference evidence="5 6" key="1">
    <citation type="submission" date="2015-05" db="EMBL/GenBank/DDBJ databases">
        <authorList>
            <person name="Fogelqvist Johan"/>
        </authorList>
    </citation>
    <scope>NUCLEOTIDE SEQUENCE [LARGE SCALE GENOMIC DNA]</scope>
    <source>
        <strain evidence="4">VL1</strain>
        <strain evidence="3">VL2</strain>
    </source>
</reference>
<evidence type="ECO:0000313" key="3">
    <source>
        <dbReference type="EMBL" id="CRK11148.1"/>
    </source>
</evidence>
<accession>A0A0G4MMJ1</accession>
<dbReference type="EMBL" id="CVQI01002002">
    <property type="protein sequence ID" value="CRK11148.1"/>
    <property type="molecule type" value="Genomic_DNA"/>
</dbReference>
<feature type="compositionally biased region" description="Basic residues" evidence="1">
    <location>
        <begin position="126"/>
        <end position="143"/>
    </location>
</feature>
<name>A0A0G4MMJ1_VERLO</name>
<dbReference type="Proteomes" id="UP000045706">
    <property type="component" value="Unassembled WGS sequence"/>
</dbReference>
<feature type="non-terminal residue" evidence="4">
    <location>
        <position position="143"/>
    </location>
</feature>
<evidence type="ECO:0000256" key="2">
    <source>
        <dbReference type="SAM" id="SignalP"/>
    </source>
</evidence>
<protein>
    <submittedName>
        <fullName evidence="4">Uncharacterized protein</fullName>
    </submittedName>
</protein>
<evidence type="ECO:0000256" key="1">
    <source>
        <dbReference type="SAM" id="MobiDB-lite"/>
    </source>
</evidence>
<dbReference type="EMBL" id="CVQH01023527">
    <property type="protein sequence ID" value="CRK35362.1"/>
    <property type="molecule type" value="Genomic_DNA"/>
</dbReference>
<evidence type="ECO:0000313" key="4">
    <source>
        <dbReference type="EMBL" id="CRK35362.1"/>
    </source>
</evidence>
<evidence type="ECO:0000313" key="5">
    <source>
        <dbReference type="Proteomes" id="UP000044602"/>
    </source>
</evidence>
<feature type="compositionally biased region" description="Basic residues" evidence="1">
    <location>
        <begin position="24"/>
        <end position="45"/>
    </location>
</feature>